<proteinExistence type="predicted"/>
<keyword evidence="2" id="KW-1185">Reference proteome</keyword>
<name>A0A8X7C8P8_9ARAC</name>
<dbReference type="AlphaFoldDB" id="A0A8X7C8P8"/>
<dbReference type="EMBL" id="BMAV01013982">
    <property type="protein sequence ID" value="GFY61969.1"/>
    <property type="molecule type" value="Genomic_DNA"/>
</dbReference>
<sequence length="102" mass="11802">MPSRLKLHSVENSTCVVKSGCTANRWRNHPEKIYTWLMVGCFQGVHTLRMLRSNALSPNTRQTLCSSHFRWWIQSTCSSPIAPRIHTTHAFKFRSPRTPTPH</sequence>
<evidence type="ECO:0000313" key="2">
    <source>
        <dbReference type="Proteomes" id="UP000886998"/>
    </source>
</evidence>
<comment type="caution">
    <text evidence="1">The sequence shown here is derived from an EMBL/GenBank/DDBJ whole genome shotgun (WGS) entry which is preliminary data.</text>
</comment>
<gene>
    <name evidence="1" type="ORF">TNIN_282581</name>
</gene>
<evidence type="ECO:0000313" key="1">
    <source>
        <dbReference type="EMBL" id="GFY61969.1"/>
    </source>
</evidence>
<accession>A0A8X7C8P8</accession>
<dbReference type="Proteomes" id="UP000886998">
    <property type="component" value="Unassembled WGS sequence"/>
</dbReference>
<protein>
    <submittedName>
        <fullName evidence="1">Uncharacterized protein</fullName>
    </submittedName>
</protein>
<reference evidence="1" key="1">
    <citation type="submission" date="2020-08" db="EMBL/GenBank/DDBJ databases">
        <title>Multicomponent nature underlies the extraordinary mechanical properties of spider dragline silk.</title>
        <authorList>
            <person name="Kono N."/>
            <person name="Nakamura H."/>
            <person name="Mori M."/>
            <person name="Yoshida Y."/>
            <person name="Ohtoshi R."/>
            <person name="Malay A.D."/>
            <person name="Moran D.A.P."/>
            <person name="Tomita M."/>
            <person name="Numata K."/>
            <person name="Arakawa K."/>
        </authorList>
    </citation>
    <scope>NUCLEOTIDE SEQUENCE</scope>
</reference>
<organism evidence="1 2">
    <name type="scientific">Trichonephila inaurata madagascariensis</name>
    <dbReference type="NCBI Taxonomy" id="2747483"/>
    <lineage>
        <taxon>Eukaryota</taxon>
        <taxon>Metazoa</taxon>
        <taxon>Ecdysozoa</taxon>
        <taxon>Arthropoda</taxon>
        <taxon>Chelicerata</taxon>
        <taxon>Arachnida</taxon>
        <taxon>Araneae</taxon>
        <taxon>Araneomorphae</taxon>
        <taxon>Entelegynae</taxon>
        <taxon>Araneoidea</taxon>
        <taxon>Nephilidae</taxon>
        <taxon>Trichonephila</taxon>
        <taxon>Trichonephila inaurata</taxon>
    </lineage>
</organism>